<dbReference type="RefSeq" id="WP_188354558.1">
    <property type="nucleotide sequence ID" value="NZ_BMDH01000001.1"/>
</dbReference>
<dbReference type="SUPFAM" id="SSF53335">
    <property type="entry name" value="S-adenosyl-L-methionine-dependent methyltransferases"/>
    <property type="match status" value="1"/>
</dbReference>
<sequence>MSKQHNTKHTSQARNEQYFTAQPQSAEQHLEFDVMLRGHQVHVQSSAGVFSSHRLDPGTAVLLKGAPELPQQGNFLDLGCGWGPISIAMALESPRAQVWALDINERALQLTTANAKHLGLNIHAGTADNIDPELQFDVIWSNPPIRVGKEILHSLLLTWLPRLAAGGNAYLVVQKHLGSDSLAAWLQETLPDEYAVSKYSSSKGYRILSVHRAA</sequence>
<dbReference type="GO" id="GO:0008757">
    <property type="term" value="F:S-adenosylmethionine-dependent methyltransferase activity"/>
    <property type="evidence" value="ECO:0007669"/>
    <property type="project" value="InterPro"/>
</dbReference>
<dbReference type="CDD" id="cd02440">
    <property type="entry name" value="AdoMet_MTases"/>
    <property type="match status" value="1"/>
</dbReference>
<reference evidence="4" key="1">
    <citation type="journal article" date="2014" name="Int. J. Syst. Evol. Microbiol.">
        <title>Complete genome sequence of Corynebacterium casei LMG S-19264T (=DSM 44701T), isolated from a smear-ripened cheese.</title>
        <authorList>
            <consortium name="US DOE Joint Genome Institute (JGI-PGF)"/>
            <person name="Walter F."/>
            <person name="Albersmeier A."/>
            <person name="Kalinowski J."/>
            <person name="Ruckert C."/>
        </authorList>
    </citation>
    <scope>NUCLEOTIDE SEQUENCE</scope>
    <source>
        <strain evidence="4">CCM 8606</strain>
    </source>
</reference>
<dbReference type="EMBL" id="BMDH01000001">
    <property type="protein sequence ID" value="GGI13038.1"/>
    <property type="molecule type" value="Genomic_DNA"/>
</dbReference>
<protein>
    <submittedName>
        <fullName evidence="4">MFS transporter</fullName>
    </submittedName>
</protein>
<keyword evidence="2" id="KW-0808">Transferase</keyword>
<dbReference type="Pfam" id="PF05175">
    <property type="entry name" value="MTS"/>
    <property type="match status" value="1"/>
</dbReference>
<proteinExistence type="predicted"/>
<dbReference type="GO" id="GO:0032259">
    <property type="term" value="P:methylation"/>
    <property type="evidence" value="ECO:0007669"/>
    <property type="project" value="UniProtKB-KW"/>
</dbReference>
<organism evidence="4 5">
    <name type="scientific">Galliscardovia ingluviei</name>
    <dbReference type="NCBI Taxonomy" id="1769422"/>
    <lineage>
        <taxon>Bacteria</taxon>
        <taxon>Bacillati</taxon>
        <taxon>Actinomycetota</taxon>
        <taxon>Actinomycetes</taxon>
        <taxon>Bifidobacteriales</taxon>
        <taxon>Bifidobacteriaceae</taxon>
        <taxon>Galliscardovia</taxon>
    </lineage>
</organism>
<dbReference type="PANTHER" id="PTHR47816">
    <property type="entry name" value="RIBOSOMAL RNA SMALL SUBUNIT METHYLTRANSFERASE C"/>
    <property type="match status" value="1"/>
</dbReference>
<keyword evidence="5" id="KW-1185">Reference proteome</keyword>
<dbReference type="InterPro" id="IPR046977">
    <property type="entry name" value="RsmC/RlmG"/>
</dbReference>
<evidence type="ECO:0000256" key="2">
    <source>
        <dbReference type="ARBA" id="ARBA00022679"/>
    </source>
</evidence>
<gene>
    <name evidence="4" type="ORF">GCM10007377_03960</name>
</gene>
<dbReference type="Gene3D" id="3.40.50.150">
    <property type="entry name" value="Vaccinia Virus protein VP39"/>
    <property type="match status" value="1"/>
</dbReference>
<dbReference type="AlphaFoldDB" id="A0A8J3AMF6"/>
<evidence type="ECO:0000313" key="5">
    <source>
        <dbReference type="Proteomes" id="UP000619536"/>
    </source>
</evidence>
<feature type="domain" description="Methyltransferase small" evidence="3">
    <location>
        <begin position="41"/>
        <end position="196"/>
    </location>
</feature>
<evidence type="ECO:0000256" key="1">
    <source>
        <dbReference type="ARBA" id="ARBA00022603"/>
    </source>
</evidence>
<reference evidence="4" key="2">
    <citation type="submission" date="2020-09" db="EMBL/GenBank/DDBJ databases">
        <authorList>
            <person name="Sun Q."/>
            <person name="Sedlacek I."/>
        </authorList>
    </citation>
    <scope>NUCLEOTIDE SEQUENCE</scope>
    <source>
        <strain evidence="4">CCM 8606</strain>
    </source>
</reference>
<evidence type="ECO:0000259" key="3">
    <source>
        <dbReference type="Pfam" id="PF05175"/>
    </source>
</evidence>
<dbReference type="Proteomes" id="UP000619536">
    <property type="component" value="Unassembled WGS sequence"/>
</dbReference>
<dbReference type="InterPro" id="IPR007848">
    <property type="entry name" value="Small_mtfrase_dom"/>
</dbReference>
<name>A0A8J3AMF6_9BIFI</name>
<accession>A0A8J3AMF6</accession>
<comment type="caution">
    <text evidence="4">The sequence shown here is derived from an EMBL/GenBank/DDBJ whole genome shotgun (WGS) entry which is preliminary data.</text>
</comment>
<evidence type="ECO:0000313" key="4">
    <source>
        <dbReference type="EMBL" id="GGI13038.1"/>
    </source>
</evidence>
<dbReference type="InterPro" id="IPR029063">
    <property type="entry name" value="SAM-dependent_MTases_sf"/>
</dbReference>
<keyword evidence="1" id="KW-0489">Methyltransferase</keyword>
<dbReference type="PANTHER" id="PTHR47816:SF4">
    <property type="entry name" value="RIBOSOMAL RNA SMALL SUBUNIT METHYLTRANSFERASE C"/>
    <property type="match status" value="1"/>
</dbReference>